<evidence type="ECO:0000256" key="9">
    <source>
        <dbReference type="ARBA" id="ARBA00023157"/>
    </source>
</evidence>
<dbReference type="Gene3D" id="2.100.10.30">
    <property type="entry name" value="Jacalin-like lectin domain"/>
    <property type="match status" value="1"/>
</dbReference>
<dbReference type="GO" id="GO:0005576">
    <property type="term" value="C:extracellular region"/>
    <property type="evidence" value="ECO:0007669"/>
    <property type="project" value="UniProtKB-SubCell"/>
</dbReference>
<sequence>MRCHLLQGKEPGPHLARYLRELLEAHTVAIQGIEYSVAPVDNACDDDQLCLQRLLREQMEARVLEALRQFIQYMDKCPDALVLASGFSDGAAMLSSVIGDHLEEKYRKRIVGVVTFGNTWQKYNGNEIPNYPSEKTRMYCNKYDPFCRIRKRNREPDDTDYTRTSVLGAEFFGTMIVRTIGYSLPNLKMTDGPRQSTVYGITYRNTFPRQTYETSIHFNTAMDFRNMGRIPKVLKVYAGGIYRVDFVGVKVEGVDSLLGVGRRDSHLEEMTLKKGDYWTKAEICISEEHIGGSSNWRRFEYVIRYFRAESRWGEKVEVGIRNNPCEEYEARDGGFFVGFFGLARNSIDTLGLVEFIPQFNG</sequence>
<accession>A0A4U6XU31</accession>
<dbReference type="Proteomes" id="UP000310108">
    <property type="component" value="Unassembled WGS sequence"/>
</dbReference>
<dbReference type="InterPro" id="IPR029058">
    <property type="entry name" value="AB_hydrolase_fold"/>
</dbReference>
<dbReference type="GO" id="GO:0016052">
    <property type="term" value="P:carbohydrate catabolic process"/>
    <property type="evidence" value="ECO:0007669"/>
    <property type="project" value="TreeGrafter"/>
</dbReference>
<comment type="caution">
    <text evidence="12">The sequence shown here is derived from an EMBL/GenBank/DDBJ whole genome shotgun (WGS) entry which is preliminary data.</text>
</comment>
<dbReference type="InterPro" id="IPR000675">
    <property type="entry name" value="Cutinase/axe"/>
</dbReference>
<evidence type="ECO:0000256" key="5">
    <source>
        <dbReference type="ARBA" id="ARBA00022525"/>
    </source>
</evidence>
<dbReference type="GO" id="GO:0050525">
    <property type="term" value="F:cutinase activity"/>
    <property type="evidence" value="ECO:0007669"/>
    <property type="project" value="UniProtKB-EC"/>
</dbReference>
<organism evidence="12 13">
    <name type="scientific">Colletotrichum tanaceti</name>
    <dbReference type="NCBI Taxonomy" id="1306861"/>
    <lineage>
        <taxon>Eukaryota</taxon>
        <taxon>Fungi</taxon>
        <taxon>Dikarya</taxon>
        <taxon>Ascomycota</taxon>
        <taxon>Pezizomycotina</taxon>
        <taxon>Sordariomycetes</taxon>
        <taxon>Hypocreomycetidae</taxon>
        <taxon>Glomerellales</taxon>
        <taxon>Glomerellaceae</taxon>
        <taxon>Colletotrichum</taxon>
        <taxon>Colletotrichum destructivum species complex</taxon>
    </lineage>
</organism>
<dbReference type="SUPFAM" id="SSF51101">
    <property type="entry name" value="Mannose-binding lectins"/>
    <property type="match status" value="1"/>
</dbReference>
<evidence type="ECO:0000313" key="13">
    <source>
        <dbReference type="Proteomes" id="UP000310108"/>
    </source>
</evidence>
<comment type="catalytic activity">
    <reaction evidence="10">
        <text>cutin + H2O = cutin monomers.</text>
        <dbReference type="EC" id="3.1.1.74"/>
    </reaction>
</comment>
<comment type="similarity">
    <text evidence="2">Belongs to the cutinase family.</text>
</comment>
<dbReference type="AlphaFoldDB" id="A0A4U6XU31"/>
<evidence type="ECO:0000256" key="4">
    <source>
        <dbReference type="ARBA" id="ARBA00022487"/>
    </source>
</evidence>
<keyword evidence="9 11" id="KW-1015">Disulfide bond</keyword>
<dbReference type="PANTHER" id="PTHR48250">
    <property type="entry name" value="CUTINASE 2-RELATED"/>
    <property type="match status" value="1"/>
</dbReference>
<keyword evidence="8" id="KW-0843">Virulence</keyword>
<dbReference type="SUPFAM" id="SSF53474">
    <property type="entry name" value="alpha/beta-Hydrolases"/>
    <property type="match status" value="1"/>
</dbReference>
<dbReference type="InterPro" id="IPR036404">
    <property type="entry name" value="Jacalin-like_lectin_dom_sf"/>
</dbReference>
<keyword evidence="13" id="KW-1185">Reference proteome</keyword>
<feature type="disulfide bond" evidence="11">
    <location>
        <begin position="140"/>
        <end position="147"/>
    </location>
</feature>
<keyword evidence="4" id="KW-0719">Serine esterase</keyword>
<name>A0A4U6XU31_9PEZI</name>
<proteinExistence type="inferred from homology"/>
<evidence type="ECO:0000256" key="7">
    <source>
        <dbReference type="ARBA" id="ARBA00022801"/>
    </source>
</evidence>
<evidence type="ECO:0000256" key="6">
    <source>
        <dbReference type="ARBA" id="ARBA00022729"/>
    </source>
</evidence>
<reference evidence="12 13" key="1">
    <citation type="journal article" date="2019" name="PLoS ONE">
        <title>Comparative genome analysis indicates high evolutionary potential of pathogenicity genes in Colletotrichum tanaceti.</title>
        <authorList>
            <person name="Lelwala R.V."/>
            <person name="Korhonen P.K."/>
            <person name="Young N.D."/>
            <person name="Scott J.B."/>
            <person name="Ades P.A."/>
            <person name="Gasser R.B."/>
            <person name="Taylor P.W.J."/>
        </authorList>
    </citation>
    <scope>NUCLEOTIDE SEQUENCE [LARGE SCALE GENOMIC DNA]</scope>
    <source>
        <strain evidence="12">BRIP57314</strain>
    </source>
</reference>
<dbReference type="Gene3D" id="3.40.50.1820">
    <property type="entry name" value="alpha/beta hydrolase"/>
    <property type="match status" value="1"/>
</dbReference>
<keyword evidence="6" id="KW-0732">Signal</keyword>
<evidence type="ECO:0000256" key="11">
    <source>
        <dbReference type="PIRSR" id="PIRSR611150-2"/>
    </source>
</evidence>
<evidence type="ECO:0000256" key="1">
    <source>
        <dbReference type="ARBA" id="ARBA00004613"/>
    </source>
</evidence>
<evidence type="ECO:0000313" key="12">
    <source>
        <dbReference type="EMBL" id="TKW59464.1"/>
    </source>
</evidence>
<keyword evidence="7" id="KW-0378">Hydrolase</keyword>
<dbReference type="EMBL" id="PJEX01000009">
    <property type="protein sequence ID" value="TKW59464.1"/>
    <property type="molecule type" value="Genomic_DNA"/>
</dbReference>
<protein>
    <recommendedName>
        <fullName evidence="3">cutinase</fullName>
        <ecNumber evidence="3">3.1.1.74</ecNumber>
    </recommendedName>
</protein>
<evidence type="ECO:0000256" key="8">
    <source>
        <dbReference type="ARBA" id="ARBA00023026"/>
    </source>
</evidence>
<keyword evidence="5" id="KW-0964">Secreted</keyword>
<comment type="subcellular location">
    <subcellularLocation>
        <location evidence="1">Secreted</location>
    </subcellularLocation>
</comment>
<dbReference type="PANTHER" id="PTHR48250:SF3">
    <property type="entry name" value="CUTINASE 1-RELATED"/>
    <property type="match status" value="1"/>
</dbReference>
<dbReference type="InterPro" id="IPR011150">
    <property type="entry name" value="Cutinase_monf"/>
</dbReference>
<evidence type="ECO:0000256" key="2">
    <source>
        <dbReference type="ARBA" id="ARBA00007534"/>
    </source>
</evidence>
<evidence type="ECO:0000256" key="3">
    <source>
        <dbReference type="ARBA" id="ARBA00013095"/>
    </source>
</evidence>
<evidence type="ECO:0000256" key="10">
    <source>
        <dbReference type="ARBA" id="ARBA00034045"/>
    </source>
</evidence>
<dbReference type="Pfam" id="PF01083">
    <property type="entry name" value="Cutinase"/>
    <property type="match status" value="1"/>
</dbReference>
<gene>
    <name evidence="12" type="primary">CUT1</name>
    <name evidence="12" type="ORF">CTA1_11492</name>
</gene>
<dbReference type="EC" id="3.1.1.74" evidence="3"/>